<feature type="non-terminal residue" evidence="1">
    <location>
        <position position="302"/>
    </location>
</feature>
<organism evidence="1 2">
    <name type="scientific">Prorocentrum cordatum</name>
    <dbReference type="NCBI Taxonomy" id="2364126"/>
    <lineage>
        <taxon>Eukaryota</taxon>
        <taxon>Sar</taxon>
        <taxon>Alveolata</taxon>
        <taxon>Dinophyceae</taxon>
        <taxon>Prorocentrales</taxon>
        <taxon>Prorocentraceae</taxon>
        <taxon>Prorocentrum</taxon>
    </lineage>
</organism>
<sequence>MEHDALMELEARLPLAMGGAFKWPIARPDRLVQRCVEASPALQRMFAQTISAPVRPWRLVLARDEVTPGAVLRPCNRRKFAAFYFSLLELGGAALRRDCRWLPVAILRSLNLGRIAGGPSCALRMLLRHLLIEPGNLVQGGIRPCLKCVNVLGKCCDCAGGQLVRIDCIDATKFIPNADDNVWRVHDTLAGVQGVAHKAARDRKEKSLGVNFVQEGVLADLDLRRCVGPVSSCRFDWMRTHLCNGIASQEVFEFMSACKSTDQLSDIYPMLESYLKAGWSFPLQHKDKRVDAHAVFCKCKEK</sequence>
<dbReference type="EMBL" id="CAUYUJ010017777">
    <property type="protein sequence ID" value="CAK0877796.1"/>
    <property type="molecule type" value="Genomic_DNA"/>
</dbReference>
<protein>
    <submittedName>
        <fullName evidence="1">Uncharacterized protein</fullName>
    </submittedName>
</protein>
<name>A0ABN9W058_9DINO</name>
<gene>
    <name evidence="1" type="ORF">PCOR1329_LOCUS61752</name>
</gene>
<dbReference type="Proteomes" id="UP001189429">
    <property type="component" value="Unassembled WGS sequence"/>
</dbReference>
<keyword evidence="2" id="KW-1185">Reference proteome</keyword>
<accession>A0ABN9W058</accession>
<evidence type="ECO:0000313" key="2">
    <source>
        <dbReference type="Proteomes" id="UP001189429"/>
    </source>
</evidence>
<evidence type="ECO:0000313" key="1">
    <source>
        <dbReference type="EMBL" id="CAK0877796.1"/>
    </source>
</evidence>
<reference evidence="1" key="1">
    <citation type="submission" date="2023-10" db="EMBL/GenBank/DDBJ databases">
        <authorList>
            <person name="Chen Y."/>
            <person name="Shah S."/>
            <person name="Dougan E. K."/>
            <person name="Thang M."/>
            <person name="Chan C."/>
        </authorList>
    </citation>
    <scope>NUCLEOTIDE SEQUENCE [LARGE SCALE GENOMIC DNA]</scope>
</reference>
<comment type="caution">
    <text evidence="1">The sequence shown here is derived from an EMBL/GenBank/DDBJ whole genome shotgun (WGS) entry which is preliminary data.</text>
</comment>
<proteinExistence type="predicted"/>